<dbReference type="GO" id="GO:0000428">
    <property type="term" value="C:DNA-directed RNA polymerase complex"/>
    <property type="evidence" value="ECO:0007669"/>
    <property type="project" value="UniProtKB-KW"/>
</dbReference>
<evidence type="ECO:0000256" key="2">
    <source>
        <dbReference type="ARBA" id="ARBA00022515"/>
    </source>
</evidence>
<evidence type="ECO:0000256" key="9">
    <source>
        <dbReference type="ARBA" id="ARBA00022842"/>
    </source>
</evidence>
<evidence type="ECO:0000256" key="6">
    <source>
        <dbReference type="ARBA" id="ARBA00022723"/>
    </source>
</evidence>
<feature type="zinc finger region" description="CHC2-type" evidence="12 14">
    <location>
        <begin position="43"/>
        <end position="67"/>
    </location>
</feature>
<dbReference type="GO" id="GO:0008270">
    <property type="term" value="F:zinc ion binding"/>
    <property type="evidence" value="ECO:0007669"/>
    <property type="project" value="UniProtKB-UniRule"/>
</dbReference>
<dbReference type="PROSITE" id="PS50880">
    <property type="entry name" value="TOPRIM"/>
    <property type="match status" value="1"/>
</dbReference>
<dbReference type="InterPro" id="IPR030846">
    <property type="entry name" value="DnaG_bac"/>
</dbReference>
<keyword evidence="6 12" id="KW-0479">Metal-binding</keyword>
<evidence type="ECO:0000256" key="4">
    <source>
        <dbReference type="ARBA" id="ARBA00022695"/>
    </source>
</evidence>
<dbReference type="GO" id="GO:0003677">
    <property type="term" value="F:DNA binding"/>
    <property type="evidence" value="ECO:0007669"/>
    <property type="project" value="UniProtKB-KW"/>
</dbReference>
<keyword evidence="4 12" id="KW-0548">Nucleotidyltransferase</keyword>
<dbReference type="NCBIfam" id="TIGR01391">
    <property type="entry name" value="dnaG"/>
    <property type="match status" value="1"/>
</dbReference>
<dbReference type="PANTHER" id="PTHR30313">
    <property type="entry name" value="DNA PRIMASE"/>
    <property type="match status" value="1"/>
</dbReference>
<evidence type="ECO:0000256" key="10">
    <source>
        <dbReference type="ARBA" id="ARBA00023125"/>
    </source>
</evidence>
<keyword evidence="1 12" id="KW-0240">DNA-directed RNA polymerase</keyword>
<keyword evidence="5 12" id="KW-0235">DNA replication</keyword>
<dbReference type="Pfam" id="PF13662">
    <property type="entry name" value="Toprim_4"/>
    <property type="match status" value="1"/>
</dbReference>
<evidence type="ECO:0000256" key="13">
    <source>
        <dbReference type="PIRNR" id="PIRNR002811"/>
    </source>
</evidence>
<evidence type="ECO:0000259" key="17">
    <source>
        <dbReference type="PROSITE" id="PS50880"/>
    </source>
</evidence>
<dbReference type="FunFam" id="3.90.980.10:FF:000001">
    <property type="entry name" value="DNA primase"/>
    <property type="match status" value="1"/>
</dbReference>
<dbReference type="OrthoDB" id="9803773at2"/>
<dbReference type="InterPro" id="IPR019475">
    <property type="entry name" value="DNA_primase_DnaB-bd"/>
</dbReference>
<dbReference type="InterPro" id="IPR000719">
    <property type="entry name" value="Prot_kinase_dom"/>
</dbReference>
<dbReference type="SMART" id="SM00400">
    <property type="entry name" value="ZnF_CHCC"/>
    <property type="match status" value="1"/>
</dbReference>
<dbReference type="GO" id="GO:0004672">
    <property type="term" value="F:protein kinase activity"/>
    <property type="evidence" value="ECO:0007669"/>
    <property type="project" value="InterPro"/>
</dbReference>
<reference evidence="18 19" key="1">
    <citation type="submission" date="2017-07" db="EMBL/GenBank/DDBJ databases">
        <title>Phylogenetic study on the rhizospheric bacterium Ochrobactrum sp. A44.</title>
        <authorList>
            <person name="Krzyzanowska D.M."/>
            <person name="Ossowicki A."/>
            <person name="Rajewska M."/>
            <person name="Maciag T."/>
            <person name="Kaczynski Z."/>
            <person name="Czerwicka M."/>
            <person name="Jafra S."/>
        </authorList>
    </citation>
    <scope>NUCLEOTIDE SEQUENCE [LARGE SCALE GENOMIC DNA]</scope>
    <source>
        <strain evidence="18 19">PR17</strain>
    </source>
</reference>
<dbReference type="CDD" id="cd03364">
    <property type="entry name" value="TOPRIM_DnaG_primases"/>
    <property type="match status" value="1"/>
</dbReference>
<dbReference type="EC" id="2.7.7.101" evidence="12"/>
<dbReference type="eggNOG" id="COG0358">
    <property type="taxonomic scope" value="Bacteria"/>
</dbReference>
<feature type="domain" description="Protein kinase" evidence="16">
    <location>
        <begin position="434"/>
        <end position="651"/>
    </location>
</feature>
<proteinExistence type="inferred from homology"/>
<dbReference type="SUPFAM" id="SSF57783">
    <property type="entry name" value="Zinc beta-ribbon"/>
    <property type="match status" value="1"/>
</dbReference>
<keyword evidence="3 12" id="KW-0808">Transferase</keyword>
<feature type="region of interest" description="Disordered" evidence="15">
    <location>
        <begin position="432"/>
        <end position="468"/>
    </location>
</feature>
<dbReference type="SMART" id="SM00493">
    <property type="entry name" value="TOPRIM"/>
    <property type="match status" value="1"/>
</dbReference>
<evidence type="ECO:0000256" key="8">
    <source>
        <dbReference type="ARBA" id="ARBA00022833"/>
    </source>
</evidence>
<keyword evidence="9" id="KW-0460">Magnesium</keyword>
<evidence type="ECO:0000313" key="18">
    <source>
        <dbReference type="EMBL" id="OYR12814.1"/>
    </source>
</evidence>
<dbReference type="GO" id="GO:1990077">
    <property type="term" value="C:primosome complex"/>
    <property type="evidence" value="ECO:0007669"/>
    <property type="project" value="UniProtKB-KW"/>
</dbReference>
<keyword evidence="19" id="KW-1185">Reference proteome</keyword>
<dbReference type="GO" id="GO:0005737">
    <property type="term" value="C:cytoplasm"/>
    <property type="evidence" value="ECO:0007669"/>
    <property type="project" value="TreeGrafter"/>
</dbReference>
<dbReference type="Pfam" id="PF08275">
    <property type="entry name" value="DNAG_N"/>
    <property type="match status" value="1"/>
</dbReference>
<dbReference type="InterPro" id="IPR006295">
    <property type="entry name" value="DNA_primase_DnaG"/>
</dbReference>
<name>A0A256FDA6_9HYPH</name>
<evidence type="ECO:0000256" key="11">
    <source>
        <dbReference type="ARBA" id="ARBA00023163"/>
    </source>
</evidence>
<comment type="caution">
    <text evidence="18">The sequence shown here is derived from an EMBL/GenBank/DDBJ whole genome shotgun (WGS) entry which is preliminary data.</text>
</comment>
<keyword evidence="7 12" id="KW-0863">Zinc-finger</keyword>
<dbReference type="GO" id="GO:0003899">
    <property type="term" value="F:DNA-directed RNA polymerase activity"/>
    <property type="evidence" value="ECO:0007669"/>
    <property type="project" value="UniProtKB-UniRule"/>
</dbReference>
<dbReference type="HAMAP" id="MF_00974">
    <property type="entry name" value="DNA_primase_DnaG"/>
    <property type="match status" value="1"/>
</dbReference>
<sequence>MRFPPSFLDEIRDRVPISTLIGTRVSFDRKKSNPPKGDFWGCCPFHGEKTPSFHCEDRKGRYHCFGCGVTGDHFKFLTDLEGASFPEAVERVADMAGVPMPARDPEMEKREAQRATLYDVMELAAQFFESQLQSASGAKARAYLRDRGLSSATQQTFRIGYGPESRNALKEFLASKGISKEQIEACGLVVHGEGIAVSYDRFRDRIMFPIEDLRGRIIAFGGRALSADAPAKYLNSPETELFHKGRVLYNGLRARKACQPQGGEPAKPIIAVEGYMDVIALAQAGIHQAVAPLGTALTEDQLELLWRISPEPILCFDGDGAGVRAAHRAADLGLPTLQPGKSLRFAMLPEGQDPDDLVKAEGPAAFYSVLRDARPLVDMVWTRETAAGVFDTPERRAELEARLREITSRIANEDIRRHYSQEMRDRAQAFFGQGRQNAQRGGGGFNRGKDKGRGPQSGGRNGNAVGGRLAFSDSLTRSNMVKGRNAPLRETAIVLMLLNHPRLIEDDFETMAALDLEHDALKVLHLAMLDVLASDHVDDGFAMRKALVAAGHGELIETLEAVVRRTREWTATAQAAEDDVREALKQALHLHQRARTLHRELRAVEASLDSDETGEIFARLIDIQKQIAQAEATEALIDGFGLSSGRASGGS</sequence>
<keyword evidence="2 12" id="KW-0639">Primosome</keyword>
<feature type="compositionally biased region" description="Gly residues" evidence="15">
    <location>
        <begin position="455"/>
        <end position="465"/>
    </location>
</feature>
<dbReference type="SUPFAM" id="SSF56731">
    <property type="entry name" value="DNA primase core"/>
    <property type="match status" value="1"/>
</dbReference>
<comment type="cofactor">
    <cofactor evidence="12 13 14">
        <name>Zn(2+)</name>
        <dbReference type="ChEBI" id="CHEBI:29105"/>
    </cofactor>
    <text evidence="12 13 14">Binds 1 zinc ion per monomer.</text>
</comment>
<comment type="domain">
    <text evidence="12">Contains an N-terminal zinc-binding domain, a central core domain that contains the primase activity, and a C-terminal DnaB-binding domain.</text>
</comment>
<keyword evidence="11 12" id="KW-0804">Transcription</keyword>
<dbReference type="Pfam" id="PF10410">
    <property type="entry name" value="DnaB_bind"/>
    <property type="match status" value="1"/>
</dbReference>
<keyword evidence="10 12" id="KW-0238">DNA-binding</keyword>
<dbReference type="AlphaFoldDB" id="A0A256FDA6"/>
<dbReference type="PANTHER" id="PTHR30313:SF2">
    <property type="entry name" value="DNA PRIMASE"/>
    <property type="match status" value="1"/>
</dbReference>
<dbReference type="InterPro" id="IPR013264">
    <property type="entry name" value="DNAG_N"/>
</dbReference>
<dbReference type="EMBL" id="NNRK01000029">
    <property type="protein sequence ID" value="OYR12814.1"/>
    <property type="molecule type" value="Genomic_DNA"/>
</dbReference>
<dbReference type="InterPro" id="IPR036977">
    <property type="entry name" value="DNA_primase_Znf_CHC2"/>
</dbReference>
<evidence type="ECO:0000259" key="16">
    <source>
        <dbReference type="PROSITE" id="PS50011"/>
    </source>
</evidence>
<dbReference type="InterPro" id="IPR034151">
    <property type="entry name" value="TOPRIM_DnaG_bac"/>
</dbReference>
<evidence type="ECO:0000256" key="14">
    <source>
        <dbReference type="PIRSR" id="PIRSR002811-1"/>
    </source>
</evidence>
<dbReference type="Gene3D" id="3.90.580.10">
    <property type="entry name" value="Zinc finger, CHC2-type domain"/>
    <property type="match status" value="1"/>
</dbReference>
<evidence type="ECO:0000256" key="12">
    <source>
        <dbReference type="HAMAP-Rule" id="MF_00974"/>
    </source>
</evidence>
<dbReference type="Proteomes" id="UP000216345">
    <property type="component" value="Unassembled WGS sequence"/>
</dbReference>
<comment type="subunit">
    <text evidence="12">Monomer. Interacts with DnaB.</text>
</comment>
<dbReference type="InterPro" id="IPR002694">
    <property type="entry name" value="Znf_CHC2"/>
</dbReference>
<comment type="function">
    <text evidence="12 13">RNA polymerase that catalyzes the synthesis of short RNA molecules used as primers for DNA polymerase during DNA replication.</text>
</comment>
<organism evidence="18 19">
    <name type="scientific">Brucella rhizosphaerae</name>
    <dbReference type="NCBI Taxonomy" id="571254"/>
    <lineage>
        <taxon>Bacteria</taxon>
        <taxon>Pseudomonadati</taxon>
        <taxon>Pseudomonadota</taxon>
        <taxon>Alphaproteobacteria</taxon>
        <taxon>Hyphomicrobiales</taxon>
        <taxon>Brucellaceae</taxon>
        <taxon>Brucella/Ochrobactrum group</taxon>
        <taxon>Brucella</taxon>
    </lineage>
</organism>
<dbReference type="RefSeq" id="WP_094577692.1">
    <property type="nucleotide sequence ID" value="NZ_JBHEEL010000004.1"/>
</dbReference>
<feature type="domain" description="Toprim" evidence="17">
    <location>
        <begin position="267"/>
        <end position="349"/>
    </location>
</feature>
<dbReference type="InterPro" id="IPR037068">
    <property type="entry name" value="DNA_primase_core_N_sf"/>
</dbReference>
<dbReference type="Gene3D" id="3.40.1360.10">
    <property type="match status" value="1"/>
</dbReference>
<protein>
    <recommendedName>
        <fullName evidence="12 13">DNA primase</fullName>
        <ecNumber evidence="12">2.7.7.101</ecNumber>
    </recommendedName>
</protein>
<evidence type="ECO:0000313" key="19">
    <source>
        <dbReference type="Proteomes" id="UP000216345"/>
    </source>
</evidence>
<dbReference type="InterPro" id="IPR006171">
    <property type="entry name" value="TOPRIM_dom"/>
</dbReference>
<dbReference type="GO" id="GO:0005524">
    <property type="term" value="F:ATP binding"/>
    <property type="evidence" value="ECO:0007669"/>
    <property type="project" value="InterPro"/>
</dbReference>
<evidence type="ECO:0000256" key="15">
    <source>
        <dbReference type="SAM" id="MobiDB-lite"/>
    </source>
</evidence>
<dbReference type="Pfam" id="PF01807">
    <property type="entry name" value="Zn_ribbon_DnaG"/>
    <property type="match status" value="1"/>
</dbReference>
<dbReference type="PROSITE" id="PS50011">
    <property type="entry name" value="PROTEIN_KINASE_DOM"/>
    <property type="match status" value="1"/>
</dbReference>
<dbReference type="PIRSF" id="PIRSF002811">
    <property type="entry name" value="DnaG"/>
    <property type="match status" value="1"/>
</dbReference>
<evidence type="ECO:0000256" key="3">
    <source>
        <dbReference type="ARBA" id="ARBA00022679"/>
    </source>
</evidence>
<dbReference type="Gene3D" id="3.90.980.10">
    <property type="entry name" value="DNA primase, catalytic core, N-terminal domain"/>
    <property type="match status" value="1"/>
</dbReference>
<keyword evidence="8 12" id="KW-0862">Zinc</keyword>
<evidence type="ECO:0000256" key="1">
    <source>
        <dbReference type="ARBA" id="ARBA00022478"/>
    </source>
</evidence>
<comment type="catalytic activity">
    <reaction evidence="12">
        <text>ssDNA + n NTP = ssDNA/pppN(pN)n-1 hybrid + (n-1) diphosphate.</text>
        <dbReference type="EC" id="2.7.7.101"/>
    </reaction>
</comment>
<dbReference type="FunFam" id="3.40.1360.10:FF:000002">
    <property type="entry name" value="DNA primase"/>
    <property type="match status" value="1"/>
</dbReference>
<gene>
    <name evidence="12 18" type="primary">dnaG</name>
    <name evidence="18" type="ORF">CEV32_0989</name>
</gene>
<dbReference type="GO" id="GO:0006269">
    <property type="term" value="P:DNA replication, synthesis of primer"/>
    <property type="evidence" value="ECO:0007669"/>
    <property type="project" value="UniProtKB-UniRule"/>
</dbReference>
<accession>A0A256FDA6</accession>
<comment type="similarity">
    <text evidence="12 13">Belongs to the DnaG primase family.</text>
</comment>
<evidence type="ECO:0000256" key="7">
    <source>
        <dbReference type="ARBA" id="ARBA00022771"/>
    </source>
</evidence>
<evidence type="ECO:0000256" key="5">
    <source>
        <dbReference type="ARBA" id="ARBA00022705"/>
    </source>
</evidence>
<dbReference type="InterPro" id="IPR050219">
    <property type="entry name" value="DnaG_primase"/>
</dbReference>